<keyword evidence="1" id="KW-0812">Transmembrane</keyword>
<evidence type="ECO:0000313" key="2">
    <source>
        <dbReference type="EMBL" id="GAS93094.1"/>
    </source>
</evidence>
<dbReference type="STRING" id="228230.RMCC_0060"/>
<dbReference type="EMBL" id="BCSY01000005">
    <property type="protein sequence ID" value="GAS93094.1"/>
    <property type="molecule type" value="Genomic_DNA"/>
</dbReference>
<keyword evidence="3" id="KW-1185">Reference proteome</keyword>
<keyword evidence="1" id="KW-1133">Transmembrane helix</keyword>
<dbReference type="AlphaFoldDB" id="A0A124E1B0"/>
<keyword evidence="1" id="KW-0472">Membrane</keyword>
<comment type="caution">
    <text evidence="2">The sequence shown here is derived from an EMBL/GenBank/DDBJ whole genome shotgun (WGS) entry which is preliminary data.</text>
</comment>
<evidence type="ECO:0000313" key="3">
    <source>
        <dbReference type="Proteomes" id="UP000069443"/>
    </source>
</evidence>
<protein>
    <submittedName>
        <fullName evidence="2">Membrane protein</fullName>
    </submittedName>
</protein>
<feature type="transmembrane region" description="Helical" evidence="1">
    <location>
        <begin position="12"/>
        <end position="34"/>
    </location>
</feature>
<proteinExistence type="predicted"/>
<feature type="transmembrane region" description="Helical" evidence="1">
    <location>
        <begin position="46"/>
        <end position="68"/>
    </location>
</feature>
<gene>
    <name evidence="2" type="ORF">RMCC_0060</name>
</gene>
<dbReference type="Proteomes" id="UP000069443">
    <property type="component" value="Unassembled WGS sequence"/>
</dbReference>
<reference evidence="3" key="2">
    <citation type="submission" date="2016-02" db="EMBL/GenBank/DDBJ databases">
        <title>Draft genome sequence of five rapidly growing Mycobacterium species.</title>
        <authorList>
            <person name="Katahira K."/>
            <person name="Gotou Y."/>
            <person name="Iida K."/>
            <person name="Ogura Y."/>
            <person name="Hayashi T."/>
        </authorList>
    </citation>
    <scope>NUCLEOTIDE SEQUENCE [LARGE SCALE GENOMIC DNA]</scope>
    <source>
        <strain evidence="3">JCM15298</strain>
    </source>
</reference>
<dbReference type="RefSeq" id="WP_062654502.1">
    <property type="nucleotide sequence ID" value="NZ_BCSY01000005.1"/>
</dbReference>
<organism evidence="2 3">
    <name type="scientific">Mycolicibacterium canariasense</name>
    <name type="common">Mycobacterium canariasense</name>
    <dbReference type="NCBI Taxonomy" id="228230"/>
    <lineage>
        <taxon>Bacteria</taxon>
        <taxon>Bacillati</taxon>
        <taxon>Actinomycetota</taxon>
        <taxon>Actinomycetes</taxon>
        <taxon>Mycobacteriales</taxon>
        <taxon>Mycobacteriaceae</taxon>
        <taxon>Mycolicibacterium</taxon>
    </lineage>
</organism>
<accession>A0A124E1B0</accession>
<feature type="transmembrane region" description="Helical" evidence="1">
    <location>
        <begin position="99"/>
        <end position="117"/>
    </location>
</feature>
<dbReference type="OrthoDB" id="4350592at2"/>
<sequence length="128" mass="13306">MSLQPPIVRYAGFLVAAEAVAALVVAVVLAVLATGGTDKHTQGFNAYGTAGWFAIMGCGLLAGGWALITGRRWGRGIGIFANLLLLGVAWYLFTSHQVAYGIAVALLAVLTVGMLFSPSAVHWTTGQD</sequence>
<name>A0A124E1B0_MYCCR</name>
<reference evidence="3" key="1">
    <citation type="journal article" date="2016" name="Genome Announc.">
        <title>Draft Genome Sequences of Five Rapidly Growing Mycobacterium Species, M. thermoresistibile, M. fortuitum subsp. acetamidolyticum, M. canariasense, M. brisbanense, and M. novocastrense.</title>
        <authorList>
            <person name="Katahira K."/>
            <person name="Ogura Y."/>
            <person name="Gotoh Y."/>
            <person name="Hayashi T."/>
        </authorList>
    </citation>
    <scope>NUCLEOTIDE SEQUENCE [LARGE SCALE GENOMIC DNA]</scope>
    <source>
        <strain evidence="3">JCM15298</strain>
    </source>
</reference>
<evidence type="ECO:0000256" key="1">
    <source>
        <dbReference type="SAM" id="Phobius"/>
    </source>
</evidence>
<feature type="transmembrane region" description="Helical" evidence="1">
    <location>
        <begin position="75"/>
        <end position="93"/>
    </location>
</feature>